<accession>A0A2I6S419</accession>
<dbReference type="RefSeq" id="WP_102246040.1">
    <property type="nucleotide sequence ID" value="NZ_CP025682.1"/>
</dbReference>
<gene>
    <name evidence="1" type="ORF">C0099_02785</name>
</gene>
<reference evidence="1 2" key="1">
    <citation type="submission" date="2018-01" db="EMBL/GenBank/DDBJ databases">
        <authorList>
            <person name="Fu G.-Y."/>
        </authorList>
    </citation>
    <scope>NUCLEOTIDE SEQUENCE [LARGE SCALE GENOMIC DNA]</scope>
    <source>
        <strain evidence="1 2">SY39</strain>
    </source>
</reference>
<dbReference type="OrthoDB" id="6050629at2"/>
<proteinExistence type="predicted"/>
<protein>
    <recommendedName>
        <fullName evidence="3">Molybdenum ABC transporter ATP-binding protein</fullName>
    </recommendedName>
</protein>
<evidence type="ECO:0000313" key="1">
    <source>
        <dbReference type="EMBL" id="AUN93967.1"/>
    </source>
</evidence>
<dbReference type="InterPro" id="IPR018912">
    <property type="entry name" value="DUF2478"/>
</dbReference>
<evidence type="ECO:0008006" key="3">
    <source>
        <dbReference type="Google" id="ProtNLM"/>
    </source>
</evidence>
<name>A0A2I6S419_9RHOO</name>
<sequence length="174" mass="18429">MTTDAPAPLAAIVYTPEDPVENLMLEVAHALGERGLRLGGVLQHDIGMSIDDPCAMELENLANGERYSLSQELGRGSEACRLDPASLARAAVEIRRAVEGGAQLVCVNKFGAQEALGTGLREEIGLAVAAGIPLLTAVGHRFLPEWEAFSGGYGELLPPEHDAVLDWCLRVTSA</sequence>
<dbReference type="KEGG" id="atw:C0099_02785"/>
<dbReference type="Proteomes" id="UP000242205">
    <property type="component" value="Chromosome"/>
</dbReference>
<organism evidence="1 2">
    <name type="scientific">Pseudazoarcus pumilus</name>
    <dbReference type="NCBI Taxonomy" id="2067960"/>
    <lineage>
        <taxon>Bacteria</taxon>
        <taxon>Pseudomonadati</taxon>
        <taxon>Pseudomonadota</taxon>
        <taxon>Betaproteobacteria</taxon>
        <taxon>Rhodocyclales</taxon>
        <taxon>Zoogloeaceae</taxon>
        <taxon>Pseudazoarcus</taxon>
    </lineage>
</organism>
<dbReference type="Pfam" id="PF10649">
    <property type="entry name" value="DUF2478"/>
    <property type="match status" value="1"/>
</dbReference>
<keyword evidence="2" id="KW-1185">Reference proteome</keyword>
<evidence type="ECO:0000313" key="2">
    <source>
        <dbReference type="Proteomes" id="UP000242205"/>
    </source>
</evidence>
<dbReference type="EMBL" id="CP025682">
    <property type="protein sequence ID" value="AUN93967.1"/>
    <property type="molecule type" value="Genomic_DNA"/>
</dbReference>
<dbReference type="AlphaFoldDB" id="A0A2I6S419"/>